<dbReference type="InterPro" id="IPR000120">
    <property type="entry name" value="Amidase"/>
</dbReference>
<keyword evidence="5 8" id="KW-0648">Protein biosynthesis</keyword>
<dbReference type="InterPro" id="IPR020556">
    <property type="entry name" value="Amidase_CS"/>
</dbReference>
<feature type="active site" description="Charge relay system" evidence="8">
    <location>
        <position position="155"/>
    </location>
</feature>
<dbReference type="GO" id="GO:0030956">
    <property type="term" value="C:glutamyl-tRNA(Gln) amidotransferase complex"/>
    <property type="evidence" value="ECO:0007669"/>
    <property type="project" value="InterPro"/>
</dbReference>
<dbReference type="RefSeq" id="WP_273189175.1">
    <property type="nucleotide sequence ID" value="NZ_DYUZ01000011.1"/>
</dbReference>
<comment type="subunit">
    <text evidence="8">Heterotrimer of A, B and C subunits.</text>
</comment>
<comment type="caution">
    <text evidence="10">The sequence shown here is derived from an EMBL/GenBank/DDBJ whole genome shotgun (WGS) entry which is preliminary data.</text>
</comment>
<evidence type="ECO:0000256" key="1">
    <source>
        <dbReference type="ARBA" id="ARBA00008069"/>
    </source>
</evidence>
<gene>
    <name evidence="8 10" type="primary">gatA</name>
    <name evidence="10" type="ORF">K8V70_02885</name>
</gene>
<proteinExistence type="inferred from homology"/>
<dbReference type="SUPFAM" id="SSF75304">
    <property type="entry name" value="Amidase signature (AS) enzymes"/>
    <property type="match status" value="1"/>
</dbReference>
<evidence type="ECO:0000256" key="5">
    <source>
        <dbReference type="ARBA" id="ARBA00022917"/>
    </source>
</evidence>
<sequence length="511" mass="52794">MPSFDALSAQEISAGIAAGSFTATEVARAALEAIDAREPQIQAFLEVTPELALERARRIDEARAKGAALPPLAGVPLAIKDNMNLTGTHTTCASRMLESYESPYTATCVARMLAAGCIPVGKANMDEFAFGSSTDTSAFHPTNNPWDTERVPGGSSGGSAAAVAAGEVPLALGSDTGGSIRQPAALCGVVGMKPTYGAVSRYGVVAFGSSLDQVGPFGRSVEDVALAMDALVAGGHDPFDSTSQDVAPRFAEQASADIAGKRVGIIPAFMEAEGLTSEVRAAVESAASELAAAGAELVDVDLPHLAAAIAAYYVIGPAEAFSNLARFDGIRYGYQEPDCATLAAQSALSRAHGFGAEAKRRQMLGAYLLSSGVYDKYYYAAQKARTLITEDYRRAFEQVDVILMPASPRTAFKHGEISDPTQMYLADLFTISINIAGNGGITVPLGLGAESGLPVAAQLVAPAFKDERLIAFGSALEQAYAGKAGVWGEAAAMHRAGAPVAPVYAGKGGEL</sequence>
<reference evidence="10" key="2">
    <citation type="submission" date="2021-09" db="EMBL/GenBank/DDBJ databases">
        <authorList>
            <person name="Gilroy R."/>
        </authorList>
    </citation>
    <scope>NUCLEOTIDE SEQUENCE</scope>
    <source>
        <strain evidence="10">ChiHjej13B12-9602</strain>
    </source>
</reference>
<evidence type="ECO:0000256" key="6">
    <source>
        <dbReference type="ARBA" id="ARBA00025295"/>
    </source>
</evidence>
<keyword evidence="2 8" id="KW-0436">Ligase</keyword>
<feature type="domain" description="Amidase" evidence="9">
    <location>
        <begin position="25"/>
        <end position="469"/>
    </location>
</feature>
<dbReference type="Gene3D" id="3.90.1300.10">
    <property type="entry name" value="Amidase signature (AS) domain"/>
    <property type="match status" value="1"/>
</dbReference>
<evidence type="ECO:0000313" key="10">
    <source>
        <dbReference type="EMBL" id="HJG36796.1"/>
    </source>
</evidence>
<reference evidence="10" key="1">
    <citation type="journal article" date="2021" name="PeerJ">
        <title>Extensive microbial diversity within the chicken gut microbiome revealed by metagenomics and culture.</title>
        <authorList>
            <person name="Gilroy R."/>
            <person name="Ravi A."/>
            <person name="Getino M."/>
            <person name="Pursley I."/>
            <person name="Horton D.L."/>
            <person name="Alikhan N.F."/>
            <person name="Baker D."/>
            <person name="Gharbi K."/>
            <person name="Hall N."/>
            <person name="Watson M."/>
            <person name="Adriaenssens E.M."/>
            <person name="Foster-Nyarko E."/>
            <person name="Jarju S."/>
            <person name="Secka A."/>
            <person name="Antonio M."/>
            <person name="Oren A."/>
            <person name="Chaudhuri R.R."/>
            <person name="La Ragione R."/>
            <person name="Hildebrand F."/>
            <person name="Pallen M.J."/>
        </authorList>
    </citation>
    <scope>NUCLEOTIDE SEQUENCE</scope>
    <source>
        <strain evidence="10">ChiHjej13B12-9602</strain>
    </source>
</reference>
<dbReference type="EMBL" id="DYUZ01000011">
    <property type="protein sequence ID" value="HJG36796.1"/>
    <property type="molecule type" value="Genomic_DNA"/>
</dbReference>
<dbReference type="PANTHER" id="PTHR11895">
    <property type="entry name" value="TRANSAMIDASE"/>
    <property type="match status" value="1"/>
</dbReference>
<keyword evidence="4 8" id="KW-0067">ATP-binding</keyword>
<evidence type="ECO:0000313" key="11">
    <source>
        <dbReference type="Proteomes" id="UP000753256"/>
    </source>
</evidence>
<evidence type="ECO:0000256" key="7">
    <source>
        <dbReference type="ARBA" id="ARBA00047407"/>
    </source>
</evidence>
<evidence type="ECO:0000259" key="9">
    <source>
        <dbReference type="Pfam" id="PF01425"/>
    </source>
</evidence>
<accession>A0A921LT29</accession>
<evidence type="ECO:0000256" key="4">
    <source>
        <dbReference type="ARBA" id="ARBA00022840"/>
    </source>
</evidence>
<dbReference type="Pfam" id="PF01425">
    <property type="entry name" value="Amidase"/>
    <property type="match status" value="1"/>
</dbReference>
<comment type="catalytic activity">
    <reaction evidence="7 8">
        <text>L-glutamyl-tRNA(Gln) + L-glutamine + ATP + H2O = L-glutaminyl-tRNA(Gln) + L-glutamate + ADP + phosphate + H(+)</text>
        <dbReference type="Rhea" id="RHEA:17521"/>
        <dbReference type="Rhea" id="RHEA-COMP:9681"/>
        <dbReference type="Rhea" id="RHEA-COMP:9684"/>
        <dbReference type="ChEBI" id="CHEBI:15377"/>
        <dbReference type="ChEBI" id="CHEBI:15378"/>
        <dbReference type="ChEBI" id="CHEBI:29985"/>
        <dbReference type="ChEBI" id="CHEBI:30616"/>
        <dbReference type="ChEBI" id="CHEBI:43474"/>
        <dbReference type="ChEBI" id="CHEBI:58359"/>
        <dbReference type="ChEBI" id="CHEBI:78520"/>
        <dbReference type="ChEBI" id="CHEBI:78521"/>
        <dbReference type="ChEBI" id="CHEBI:456216"/>
        <dbReference type="EC" id="6.3.5.7"/>
    </reaction>
</comment>
<evidence type="ECO:0000256" key="2">
    <source>
        <dbReference type="ARBA" id="ARBA00022598"/>
    </source>
</evidence>
<dbReference type="GO" id="GO:0050567">
    <property type="term" value="F:glutaminyl-tRNA synthase (glutamine-hydrolyzing) activity"/>
    <property type="evidence" value="ECO:0007669"/>
    <property type="project" value="UniProtKB-UniRule"/>
</dbReference>
<dbReference type="InterPro" id="IPR023631">
    <property type="entry name" value="Amidase_dom"/>
</dbReference>
<feature type="active site" description="Acyl-ester intermediate" evidence="8">
    <location>
        <position position="179"/>
    </location>
</feature>
<protein>
    <recommendedName>
        <fullName evidence="8">Glutamyl-tRNA(Gln) amidotransferase subunit A</fullName>
        <shortName evidence="8">Glu-ADT subunit A</shortName>
        <ecNumber evidence="8">6.3.5.7</ecNumber>
    </recommendedName>
</protein>
<dbReference type="InterPro" id="IPR036928">
    <property type="entry name" value="AS_sf"/>
</dbReference>
<dbReference type="Proteomes" id="UP000753256">
    <property type="component" value="Unassembled WGS sequence"/>
</dbReference>
<evidence type="ECO:0000256" key="3">
    <source>
        <dbReference type="ARBA" id="ARBA00022741"/>
    </source>
</evidence>
<dbReference type="EC" id="6.3.5.7" evidence="8"/>
<comment type="similarity">
    <text evidence="1 8">Belongs to the amidase family. GatA subfamily.</text>
</comment>
<feature type="active site" description="Charge relay system" evidence="8">
    <location>
        <position position="80"/>
    </location>
</feature>
<dbReference type="PROSITE" id="PS00571">
    <property type="entry name" value="AMIDASES"/>
    <property type="match status" value="1"/>
</dbReference>
<dbReference type="InterPro" id="IPR004412">
    <property type="entry name" value="GatA"/>
</dbReference>
<dbReference type="AlphaFoldDB" id="A0A921LT29"/>
<dbReference type="GO" id="GO:0006412">
    <property type="term" value="P:translation"/>
    <property type="evidence" value="ECO:0007669"/>
    <property type="project" value="UniProtKB-UniRule"/>
</dbReference>
<dbReference type="HAMAP" id="MF_00120">
    <property type="entry name" value="GatA"/>
    <property type="match status" value="1"/>
</dbReference>
<keyword evidence="3 8" id="KW-0547">Nucleotide-binding</keyword>
<name>A0A921LT29_9ACTN</name>
<evidence type="ECO:0000256" key="8">
    <source>
        <dbReference type="HAMAP-Rule" id="MF_00120"/>
    </source>
</evidence>
<comment type="function">
    <text evidence="6 8">Allows the formation of correctly charged Gln-tRNA(Gln) through the transamidation of misacylated Glu-tRNA(Gln) in organisms which lack glutaminyl-tRNA synthetase. The reaction takes place in the presence of glutamine and ATP through an activated gamma-phospho-Glu-tRNA(Gln).</text>
</comment>
<dbReference type="NCBIfam" id="TIGR00132">
    <property type="entry name" value="gatA"/>
    <property type="match status" value="1"/>
</dbReference>
<dbReference type="PANTHER" id="PTHR11895:SF151">
    <property type="entry name" value="GLUTAMYL-TRNA(GLN) AMIDOTRANSFERASE SUBUNIT A"/>
    <property type="match status" value="1"/>
</dbReference>
<dbReference type="GO" id="GO:0005524">
    <property type="term" value="F:ATP binding"/>
    <property type="evidence" value="ECO:0007669"/>
    <property type="project" value="UniProtKB-KW"/>
</dbReference>
<organism evidence="10 11">
    <name type="scientific">Enorma phocaeensis</name>
    <dbReference type="NCBI Taxonomy" id="1871019"/>
    <lineage>
        <taxon>Bacteria</taxon>
        <taxon>Bacillati</taxon>
        <taxon>Actinomycetota</taxon>
        <taxon>Coriobacteriia</taxon>
        <taxon>Coriobacteriales</taxon>
        <taxon>Coriobacteriaceae</taxon>
        <taxon>Enorma</taxon>
    </lineage>
</organism>